<gene>
    <name evidence="2" type="ORF">KIN_03270</name>
</gene>
<dbReference type="Proteomes" id="UP000436822">
    <property type="component" value="Unassembled WGS sequence"/>
</dbReference>
<keyword evidence="3" id="KW-1185">Reference proteome</keyword>
<organism evidence="2 3">
    <name type="scientific">Litoreibacter roseus</name>
    <dbReference type="NCBI Taxonomy" id="2601869"/>
    <lineage>
        <taxon>Bacteria</taxon>
        <taxon>Pseudomonadati</taxon>
        <taxon>Pseudomonadota</taxon>
        <taxon>Alphaproteobacteria</taxon>
        <taxon>Rhodobacterales</taxon>
        <taxon>Roseobacteraceae</taxon>
        <taxon>Litoreibacter</taxon>
    </lineage>
</organism>
<feature type="signal peptide" evidence="1">
    <location>
        <begin position="1"/>
        <end position="20"/>
    </location>
</feature>
<name>A0A6N6JAI3_9RHOB</name>
<dbReference type="AlphaFoldDB" id="A0A6N6JAI3"/>
<accession>A0A6N6JAI3</accession>
<dbReference type="OrthoDB" id="7659044at2"/>
<comment type="caution">
    <text evidence="2">The sequence shown here is derived from an EMBL/GenBank/DDBJ whole genome shotgun (WGS) entry which is preliminary data.</text>
</comment>
<protein>
    <submittedName>
        <fullName evidence="2">Uncharacterized protein</fullName>
    </submittedName>
</protein>
<evidence type="ECO:0000313" key="2">
    <source>
        <dbReference type="EMBL" id="GFE63253.1"/>
    </source>
</evidence>
<feature type="chain" id="PRO_5026680872" evidence="1">
    <location>
        <begin position="21"/>
        <end position="219"/>
    </location>
</feature>
<reference evidence="2 3" key="1">
    <citation type="submission" date="2019-12" db="EMBL/GenBank/DDBJ databases">
        <title>Litoreibacter badius sp. nov., a novel bacteriochlorophyll a-containing bacterium in the genus Litoreibacter.</title>
        <authorList>
            <person name="Kanamuro M."/>
            <person name="Takabe Y."/>
            <person name="Mori K."/>
            <person name="Takaichi S."/>
            <person name="Hanada S."/>
        </authorList>
    </citation>
    <scope>NUCLEOTIDE SEQUENCE [LARGE SCALE GENOMIC DNA]</scope>
    <source>
        <strain evidence="2 3">K6</strain>
    </source>
</reference>
<proteinExistence type="predicted"/>
<sequence length="219" mass="22894">MIRLTAITGFALGTVLAASAGLAQSIDATIAACHTKAAAVEDAVAALSGEGWAVVDERPLPEIVAEQLVWPQLVFYFTGDTGGETLQAILDLQRKTVAGFARKVDIDQSKTRILTRTTEDQPETLLLAWQAPTPNMRLITCRASLSEATTLSALAAITLPAGPQPDFLPLPAGNPLTAAPGADATLTLLNTETLSEKLDTPVTANSVLVTSNSFDAEAQ</sequence>
<dbReference type="RefSeq" id="WP_159804203.1">
    <property type="nucleotide sequence ID" value="NZ_BLJE01000001.1"/>
</dbReference>
<evidence type="ECO:0000313" key="3">
    <source>
        <dbReference type="Proteomes" id="UP000436822"/>
    </source>
</evidence>
<evidence type="ECO:0000256" key="1">
    <source>
        <dbReference type="SAM" id="SignalP"/>
    </source>
</evidence>
<keyword evidence="1" id="KW-0732">Signal</keyword>
<dbReference type="EMBL" id="BLJE01000001">
    <property type="protein sequence ID" value="GFE63253.1"/>
    <property type="molecule type" value="Genomic_DNA"/>
</dbReference>